<name>I4EQY4_MODI5</name>
<dbReference type="AlphaFoldDB" id="I4EQY4"/>
<organism evidence="1 2">
    <name type="scientific">Modestobacter italicus (strain DSM 44449 / CECT 9708 / BC 501)</name>
    <dbReference type="NCBI Taxonomy" id="2732864"/>
    <lineage>
        <taxon>Bacteria</taxon>
        <taxon>Bacillati</taxon>
        <taxon>Actinomycetota</taxon>
        <taxon>Actinomycetes</taxon>
        <taxon>Geodermatophilales</taxon>
        <taxon>Geodermatophilaceae</taxon>
        <taxon>Modestobacter</taxon>
    </lineage>
</organism>
<proteinExistence type="predicted"/>
<keyword evidence="2" id="KW-1185">Reference proteome</keyword>
<dbReference type="OrthoDB" id="5193195at2"/>
<dbReference type="Proteomes" id="UP000006461">
    <property type="component" value="Chromosome"/>
</dbReference>
<evidence type="ECO:0000313" key="2">
    <source>
        <dbReference type="Proteomes" id="UP000006461"/>
    </source>
</evidence>
<sequence>MAAVEIVERPVVISIPTPAVRVPRHGEWGDTLRELCQQLDRGAVYDRDLPIVAGALREVLAAFERRTRQG</sequence>
<dbReference type="EMBL" id="FO203431">
    <property type="protein sequence ID" value="CCH85797.1"/>
    <property type="molecule type" value="Genomic_DNA"/>
</dbReference>
<reference evidence="1 2" key="1">
    <citation type="journal article" date="2012" name="J. Bacteriol.">
        <title>Genome Sequence of Radiation-Resistant Modestobacter marinus Strain BC501, a Representative Actinobacterium That Thrives on Calcareous Stone Surfaces.</title>
        <authorList>
            <person name="Normand P."/>
            <person name="Gury J."/>
            <person name="Pujic P."/>
            <person name="Chouaia B."/>
            <person name="Crotti E."/>
            <person name="Brusetti L."/>
            <person name="Daffonchio D."/>
            <person name="Vacherie B."/>
            <person name="Barbe V."/>
            <person name="Medigue C."/>
            <person name="Calteau A."/>
            <person name="Ghodhbane-Gtari F."/>
            <person name="Essoussi I."/>
            <person name="Nouioui I."/>
            <person name="Abbassi-Ghozzi I."/>
            <person name="Gtari M."/>
        </authorList>
    </citation>
    <scope>NUCLEOTIDE SEQUENCE [LARGE SCALE GENOMIC DNA]</scope>
    <source>
        <strain evidence="2">BC 501</strain>
    </source>
</reference>
<accession>I4EQY4</accession>
<dbReference type="HOGENOM" id="CLU_2753438_0_0_11"/>
<evidence type="ECO:0000313" key="1">
    <source>
        <dbReference type="EMBL" id="CCH85797.1"/>
    </source>
</evidence>
<gene>
    <name evidence="1" type="ordered locus">MODMU_0335</name>
</gene>
<dbReference type="KEGG" id="mmar:MODMU_0335"/>
<protein>
    <submittedName>
        <fullName evidence="1">Uncharacterized protein</fullName>
    </submittedName>
</protein>